<dbReference type="Proteomes" id="UP000228930">
    <property type="component" value="Unassembled WGS sequence"/>
</dbReference>
<name>A0A2M6UGG8_9BRAD</name>
<keyword evidence="2" id="KW-1185">Reference proteome</keyword>
<comment type="caution">
    <text evidence="1">The sequence shown here is derived from an EMBL/GenBank/DDBJ whole genome shotgun (WGS) entry which is preliminary data.</text>
</comment>
<proteinExistence type="predicted"/>
<dbReference type="EMBL" id="LFJC01000003">
    <property type="protein sequence ID" value="PIT03648.1"/>
    <property type="molecule type" value="Genomic_DNA"/>
</dbReference>
<accession>A0A2M6UGG8</accession>
<evidence type="ECO:0000313" key="2">
    <source>
        <dbReference type="Proteomes" id="UP000228930"/>
    </source>
</evidence>
<reference evidence="1 2" key="1">
    <citation type="submission" date="2015-06" db="EMBL/GenBank/DDBJ databases">
        <title>Comparative genome analysis of nirS-carrying Bradyrhizobium sp. strains.</title>
        <authorList>
            <person name="Ishii S."/>
            <person name="Jang J."/>
            <person name="Nishizawa T."/>
            <person name="Senoo K."/>
        </authorList>
    </citation>
    <scope>NUCLEOTIDE SEQUENCE [LARGE SCALE GENOMIC DNA]</scope>
    <source>
        <strain evidence="1 2">TSA1</strain>
    </source>
</reference>
<dbReference type="AlphaFoldDB" id="A0A2M6UGG8"/>
<sequence>MKMSIGGLVVAMHKEVRSCANIRVSVGEPIGCVMRQDETMTKFFASMFQDGFAASIDAARS</sequence>
<protein>
    <submittedName>
        <fullName evidence="1">Uncharacterized protein</fullName>
    </submittedName>
</protein>
<organism evidence="1 2">
    <name type="scientific">Bradyrhizobium nitroreducens</name>
    <dbReference type="NCBI Taxonomy" id="709803"/>
    <lineage>
        <taxon>Bacteria</taxon>
        <taxon>Pseudomonadati</taxon>
        <taxon>Pseudomonadota</taxon>
        <taxon>Alphaproteobacteria</taxon>
        <taxon>Hyphomicrobiales</taxon>
        <taxon>Nitrobacteraceae</taxon>
        <taxon>Bradyrhizobium</taxon>
    </lineage>
</organism>
<evidence type="ECO:0000313" key="1">
    <source>
        <dbReference type="EMBL" id="PIT03648.1"/>
    </source>
</evidence>
<gene>
    <name evidence="1" type="ORF">TSA1_24970</name>
</gene>